<sequence length="39" mass="4209">TDTGAYKIIAKNKVGEITANVNLNLANEDDTEPTSETEK</sequence>
<reference evidence="1" key="1">
    <citation type="submission" date="2021-02" db="EMBL/GenBank/DDBJ databases">
        <authorList>
            <person name="Nowell W R."/>
        </authorList>
    </citation>
    <scope>NUCLEOTIDE SEQUENCE</scope>
</reference>
<dbReference type="AlphaFoldDB" id="A0A8S3FQE0"/>
<feature type="non-terminal residue" evidence="1">
    <location>
        <position position="1"/>
    </location>
</feature>
<accession>A0A8S3FQE0</accession>
<protein>
    <submittedName>
        <fullName evidence="1">Uncharacterized protein</fullName>
    </submittedName>
</protein>
<dbReference type="EMBL" id="CAJOBI010266017">
    <property type="protein sequence ID" value="CAF5129833.1"/>
    <property type="molecule type" value="Genomic_DNA"/>
</dbReference>
<name>A0A8S3FQE0_9BILA</name>
<comment type="caution">
    <text evidence="1">The sequence shown here is derived from an EMBL/GenBank/DDBJ whole genome shotgun (WGS) entry which is preliminary data.</text>
</comment>
<dbReference type="Proteomes" id="UP000676336">
    <property type="component" value="Unassembled WGS sequence"/>
</dbReference>
<organism evidence="1 2">
    <name type="scientific">Rotaria magnacalcarata</name>
    <dbReference type="NCBI Taxonomy" id="392030"/>
    <lineage>
        <taxon>Eukaryota</taxon>
        <taxon>Metazoa</taxon>
        <taxon>Spiralia</taxon>
        <taxon>Gnathifera</taxon>
        <taxon>Rotifera</taxon>
        <taxon>Eurotatoria</taxon>
        <taxon>Bdelloidea</taxon>
        <taxon>Philodinida</taxon>
        <taxon>Philodinidae</taxon>
        <taxon>Rotaria</taxon>
    </lineage>
</organism>
<evidence type="ECO:0000313" key="1">
    <source>
        <dbReference type="EMBL" id="CAF5129833.1"/>
    </source>
</evidence>
<evidence type="ECO:0000313" key="2">
    <source>
        <dbReference type="Proteomes" id="UP000676336"/>
    </source>
</evidence>
<gene>
    <name evidence="1" type="ORF">SMN809_LOCUS62911</name>
</gene>
<proteinExistence type="predicted"/>